<dbReference type="UniPathway" id="UPA00848">
    <property type="reaction ID" value="UER00151"/>
</dbReference>
<dbReference type="Gene3D" id="1.10.286.10">
    <property type="match status" value="1"/>
</dbReference>
<sequence length="191" mass="21607">MQEEKYNHLKELFSDEEKINQAITGIEALIDLIGEDVNREGLQDTPYRFLKAFAEYSQGYKVDPKTYLETQFEAESHDVVVVRDIPFESACEHHLARFHGVAHVAYIPNEKITGLSKFPRMINGYARRLQVQERLTAQAADAIYEVLNPEACAVVIEATHSCMTARGAMAHGSSTKTFAVRGEKNLLEYLK</sequence>
<dbReference type="InterPro" id="IPR043134">
    <property type="entry name" value="GTP-CH-I_N"/>
</dbReference>
<dbReference type="GO" id="GO:0003934">
    <property type="term" value="F:GTP cyclohydrolase I activity"/>
    <property type="evidence" value="ECO:0007669"/>
    <property type="project" value="UniProtKB-UniRule"/>
</dbReference>
<comment type="caution">
    <text evidence="8">The sequence shown here is derived from an EMBL/GenBank/DDBJ whole genome shotgun (WGS) entry which is preliminary data.</text>
</comment>
<evidence type="ECO:0000256" key="6">
    <source>
        <dbReference type="HAMAP-Rule" id="MF_00223"/>
    </source>
</evidence>
<dbReference type="RefSeq" id="WP_096818027.1">
    <property type="nucleotide sequence ID" value="NZ_JXJU01000005.1"/>
</dbReference>
<evidence type="ECO:0000256" key="1">
    <source>
        <dbReference type="ARBA" id="ARBA00001052"/>
    </source>
</evidence>
<comment type="subunit">
    <text evidence="6">Homopolymer.</text>
</comment>
<evidence type="ECO:0000256" key="4">
    <source>
        <dbReference type="ARBA" id="ARBA00022801"/>
    </source>
</evidence>
<feature type="binding site" evidence="6">
    <location>
        <position position="91"/>
    </location>
    <ligand>
        <name>Zn(2+)</name>
        <dbReference type="ChEBI" id="CHEBI:29105"/>
    </ligand>
</feature>
<gene>
    <name evidence="6" type="primary">folE</name>
    <name evidence="8" type="ORF">RT41_GL001528</name>
</gene>
<proteinExistence type="inferred from homology"/>
<dbReference type="GO" id="GO:0006729">
    <property type="term" value="P:tetrahydrobiopterin biosynthetic process"/>
    <property type="evidence" value="ECO:0007669"/>
    <property type="project" value="TreeGrafter"/>
</dbReference>
<protein>
    <recommendedName>
        <fullName evidence="6">GTP cyclohydrolase 1</fullName>
        <ecNumber evidence="6">3.5.4.16</ecNumber>
    </recommendedName>
    <alternativeName>
        <fullName evidence="6">GTP cyclohydrolase I</fullName>
        <shortName evidence="6">GTP-CH-I</shortName>
    </alternativeName>
</protein>
<dbReference type="EMBL" id="JXJU01000005">
    <property type="protein sequence ID" value="PCS00217.1"/>
    <property type="molecule type" value="Genomic_DNA"/>
</dbReference>
<keyword evidence="6" id="KW-0862">Zinc</keyword>
<dbReference type="GO" id="GO:0008270">
    <property type="term" value="F:zinc ion binding"/>
    <property type="evidence" value="ECO:0007669"/>
    <property type="project" value="UniProtKB-UniRule"/>
</dbReference>
<comment type="catalytic activity">
    <reaction evidence="1 6">
        <text>GTP + H2O = 7,8-dihydroneopterin 3'-triphosphate + formate + H(+)</text>
        <dbReference type="Rhea" id="RHEA:17473"/>
        <dbReference type="ChEBI" id="CHEBI:15377"/>
        <dbReference type="ChEBI" id="CHEBI:15378"/>
        <dbReference type="ChEBI" id="CHEBI:15740"/>
        <dbReference type="ChEBI" id="CHEBI:37565"/>
        <dbReference type="ChEBI" id="CHEBI:58462"/>
        <dbReference type="EC" id="3.5.4.16"/>
    </reaction>
</comment>
<evidence type="ECO:0000256" key="3">
    <source>
        <dbReference type="ARBA" id="ARBA00022563"/>
    </source>
</evidence>
<dbReference type="HAMAP" id="MF_00223">
    <property type="entry name" value="FolE"/>
    <property type="match status" value="1"/>
</dbReference>
<keyword evidence="5 6" id="KW-0342">GTP-binding</keyword>
<keyword evidence="6" id="KW-0479">Metal-binding</keyword>
<evidence type="ECO:0000256" key="5">
    <source>
        <dbReference type="ARBA" id="ARBA00023134"/>
    </source>
</evidence>
<dbReference type="Gene3D" id="3.30.1130.10">
    <property type="match status" value="1"/>
</dbReference>
<dbReference type="PROSITE" id="PS00859">
    <property type="entry name" value="GTP_CYCLOHYDROL_1_1"/>
    <property type="match status" value="1"/>
</dbReference>
<evidence type="ECO:0000259" key="7">
    <source>
        <dbReference type="Pfam" id="PF01227"/>
    </source>
</evidence>
<comment type="similarity">
    <text evidence="6">Belongs to the GTP cyclohydrolase I family.</text>
</comment>
<dbReference type="FunFam" id="3.30.1130.10:FF:000001">
    <property type="entry name" value="GTP cyclohydrolase 1"/>
    <property type="match status" value="1"/>
</dbReference>
<keyword evidence="4 6" id="KW-0378">Hydrolase</keyword>
<comment type="pathway">
    <text evidence="2 6">Cofactor biosynthesis; 7,8-dihydroneopterin triphosphate biosynthesis; 7,8-dihydroneopterin triphosphate from GTP: step 1/1.</text>
</comment>
<dbReference type="NCBIfam" id="NF006825">
    <property type="entry name" value="PRK09347.1-2"/>
    <property type="match status" value="1"/>
</dbReference>
<dbReference type="GO" id="GO:0005525">
    <property type="term" value="F:GTP binding"/>
    <property type="evidence" value="ECO:0007669"/>
    <property type="project" value="UniProtKB-KW"/>
</dbReference>
<dbReference type="EC" id="3.5.4.16" evidence="6"/>
<evidence type="ECO:0000256" key="2">
    <source>
        <dbReference type="ARBA" id="ARBA00005080"/>
    </source>
</evidence>
<keyword evidence="9" id="KW-1185">Reference proteome</keyword>
<name>A0A2A5RLR4_9LACT</name>
<dbReference type="Pfam" id="PF01227">
    <property type="entry name" value="GTP_cyclohydroI"/>
    <property type="match status" value="1"/>
</dbReference>
<feature type="binding site" evidence="6">
    <location>
        <position position="94"/>
    </location>
    <ligand>
        <name>Zn(2+)</name>
        <dbReference type="ChEBI" id="CHEBI:29105"/>
    </ligand>
</feature>
<dbReference type="STRING" id="1291764.GCA_001311235_02378"/>
<dbReference type="SUPFAM" id="SSF55620">
    <property type="entry name" value="Tetrahydrobiopterin biosynthesis enzymes-like"/>
    <property type="match status" value="1"/>
</dbReference>
<dbReference type="GO" id="GO:0005737">
    <property type="term" value="C:cytoplasm"/>
    <property type="evidence" value="ECO:0007669"/>
    <property type="project" value="TreeGrafter"/>
</dbReference>
<reference evidence="8 9" key="1">
    <citation type="submission" date="2014-12" db="EMBL/GenBank/DDBJ databases">
        <title>Draft genome sequences of 10 type strains of Lactococcus.</title>
        <authorList>
            <person name="Sun Z."/>
            <person name="Zhong Z."/>
            <person name="Liu W."/>
            <person name="Zhang W."/>
            <person name="Zhang H."/>
        </authorList>
    </citation>
    <scope>NUCLEOTIDE SEQUENCE [LARGE SCALE GENOMIC DNA]</scope>
    <source>
        <strain evidence="8 9">JCM 16395</strain>
    </source>
</reference>
<dbReference type="GO" id="GO:0046654">
    <property type="term" value="P:tetrahydrofolate biosynthetic process"/>
    <property type="evidence" value="ECO:0007669"/>
    <property type="project" value="UniProtKB-UniRule"/>
</dbReference>
<feature type="domain" description="GTP cyclohydrolase I" evidence="7">
    <location>
        <begin position="26"/>
        <end position="183"/>
    </location>
</feature>
<keyword evidence="3 6" id="KW-0554">One-carbon metabolism</keyword>
<evidence type="ECO:0000313" key="9">
    <source>
        <dbReference type="Proteomes" id="UP000218181"/>
    </source>
</evidence>
<dbReference type="AlphaFoldDB" id="A0A2A5RLR4"/>
<dbReference type="InterPro" id="IPR020602">
    <property type="entry name" value="GTP_CycHdrlase_I_dom"/>
</dbReference>
<dbReference type="InterPro" id="IPR001474">
    <property type="entry name" value="GTP_CycHdrlase_I"/>
</dbReference>
<dbReference type="PROSITE" id="PS00860">
    <property type="entry name" value="GTP_CYCLOHYDROL_1_2"/>
    <property type="match status" value="1"/>
</dbReference>
<dbReference type="NCBIfam" id="NF006826">
    <property type="entry name" value="PRK09347.1-3"/>
    <property type="match status" value="1"/>
</dbReference>
<evidence type="ECO:0000313" key="8">
    <source>
        <dbReference type="EMBL" id="PCS00217.1"/>
    </source>
</evidence>
<accession>A0A2A5RLR4</accession>
<dbReference type="Proteomes" id="UP000218181">
    <property type="component" value="Unassembled WGS sequence"/>
</dbReference>
<dbReference type="InterPro" id="IPR043133">
    <property type="entry name" value="GTP-CH-I_C/QueF"/>
</dbReference>
<feature type="binding site" evidence="6">
    <location>
        <position position="162"/>
    </location>
    <ligand>
        <name>Zn(2+)</name>
        <dbReference type="ChEBI" id="CHEBI:29105"/>
    </ligand>
</feature>
<dbReference type="GO" id="GO:0006730">
    <property type="term" value="P:one-carbon metabolic process"/>
    <property type="evidence" value="ECO:0007669"/>
    <property type="project" value="UniProtKB-UniRule"/>
</dbReference>
<organism evidence="8 9">
    <name type="scientific">Lactococcus fujiensis JCM 16395</name>
    <dbReference type="NCBI Taxonomy" id="1291764"/>
    <lineage>
        <taxon>Bacteria</taxon>
        <taxon>Bacillati</taxon>
        <taxon>Bacillota</taxon>
        <taxon>Bacilli</taxon>
        <taxon>Lactobacillales</taxon>
        <taxon>Streptococcaceae</taxon>
        <taxon>Lactococcus</taxon>
    </lineage>
</organism>
<keyword evidence="6" id="KW-0547">Nucleotide-binding</keyword>
<dbReference type="OrthoDB" id="9801207at2"/>
<dbReference type="InterPro" id="IPR018234">
    <property type="entry name" value="GTP_CycHdrlase_I_CS"/>
</dbReference>
<dbReference type="NCBIfam" id="TIGR00063">
    <property type="entry name" value="folE"/>
    <property type="match status" value="1"/>
</dbReference>
<dbReference type="PANTHER" id="PTHR11109">
    <property type="entry name" value="GTP CYCLOHYDROLASE I"/>
    <property type="match status" value="1"/>
</dbReference>
<dbReference type="PANTHER" id="PTHR11109:SF7">
    <property type="entry name" value="GTP CYCLOHYDROLASE 1"/>
    <property type="match status" value="1"/>
</dbReference>